<comment type="caution">
    <text evidence="1">The sequence shown here is derived from an EMBL/GenBank/DDBJ whole genome shotgun (WGS) entry which is preliminary data.</text>
</comment>
<evidence type="ECO:0000313" key="2">
    <source>
        <dbReference type="Proteomes" id="UP000580250"/>
    </source>
</evidence>
<proteinExistence type="predicted"/>
<accession>A0A6V7VD19</accession>
<protein>
    <submittedName>
        <fullName evidence="1">Uncharacterized protein</fullName>
    </submittedName>
</protein>
<evidence type="ECO:0000313" key="1">
    <source>
        <dbReference type="EMBL" id="CAD2172308.1"/>
    </source>
</evidence>
<gene>
    <name evidence="1" type="ORF">MENT_LOCUS23848</name>
</gene>
<dbReference type="AlphaFoldDB" id="A0A6V7VD19"/>
<dbReference type="EMBL" id="CAJEWN010000198">
    <property type="protein sequence ID" value="CAD2172308.1"/>
    <property type="molecule type" value="Genomic_DNA"/>
</dbReference>
<sequence>MVTLFGATDYVVKISFAGIMHLQLGNVQDKKGKATEKKEIQAGIIIFRPATKKRKNLSKSVRISLS</sequence>
<dbReference type="Proteomes" id="UP000580250">
    <property type="component" value="Unassembled WGS sequence"/>
</dbReference>
<organism evidence="1 2">
    <name type="scientific">Meloidogyne enterolobii</name>
    <name type="common">Root-knot nematode worm</name>
    <name type="synonym">Meloidogyne mayaguensis</name>
    <dbReference type="NCBI Taxonomy" id="390850"/>
    <lineage>
        <taxon>Eukaryota</taxon>
        <taxon>Metazoa</taxon>
        <taxon>Ecdysozoa</taxon>
        <taxon>Nematoda</taxon>
        <taxon>Chromadorea</taxon>
        <taxon>Rhabditida</taxon>
        <taxon>Tylenchina</taxon>
        <taxon>Tylenchomorpha</taxon>
        <taxon>Tylenchoidea</taxon>
        <taxon>Meloidogynidae</taxon>
        <taxon>Meloidogyninae</taxon>
        <taxon>Meloidogyne</taxon>
    </lineage>
</organism>
<name>A0A6V7VD19_MELEN</name>
<reference evidence="1 2" key="1">
    <citation type="submission" date="2020-08" db="EMBL/GenBank/DDBJ databases">
        <authorList>
            <person name="Koutsovoulos G."/>
            <person name="Danchin GJ E."/>
        </authorList>
    </citation>
    <scope>NUCLEOTIDE SEQUENCE [LARGE SCALE GENOMIC DNA]</scope>
</reference>